<evidence type="ECO:0000256" key="4">
    <source>
        <dbReference type="ARBA" id="ARBA00023134"/>
    </source>
</evidence>
<evidence type="ECO:0000256" key="3">
    <source>
        <dbReference type="ARBA" id="ARBA00012528"/>
    </source>
</evidence>
<dbReference type="GO" id="GO:1902201">
    <property type="term" value="P:negative regulation of bacterial-type flagellum-dependent cell motility"/>
    <property type="evidence" value="ECO:0007669"/>
    <property type="project" value="TreeGrafter"/>
</dbReference>
<gene>
    <name evidence="7" type="primary">dosC_1</name>
    <name evidence="7" type="ORF">NCTC9001_02514</name>
</gene>
<keyword evidence="4" id="KW-0342">GTP-binding</keyword>
<dbReference type="AlphaFoldDB" id="A0A484X2F4"/>
<evidence type="ECO:0000313" key="7">
    <source>
        <dbReference type="EMBL" id="VFS18081.1"/>
    </source>
</evidence>
<comment type="catalytic activity">
    <reaction evidence="5">
        <text>2 GTP = 3',3'-c-di-GMP + 2 diphosphate</text>
        <dbReference type="Rhea" id="RHEA:24898"/>
        <dbReference type="ChEBI" id="CHEBI:33019"/>
        <dbReference type="ChEBI" id="CHEBI:37565"/>
        <dbReference type="ChEBI" id="CHEBI:58805"/>
        <dbReference type="EC" id="2.7.7.65"/>
    </reaction>
</comment>
<dbReference type="PROSITE" id="PS50887">
    <property type="entry name" value="GGDEF"/>
    <property type="match status" value="1"/>
</dbReference>
<keyword evidence="7" id="KW-0808">Transferase</keyword>
<dbReference type="EMBL" id="CAADIS010000004">
    <property type="protein sequence ID" value="VFS18081.1"/>
    <property type="molecule type" value="Genomic_DNA"/>
</dbReference>
<name>A0A484X2F4_ECOLX</name>
<feature type="domain" description="GGDEF" evidence="6">
    <location>
        <begin position="1"/>
        <end position="82"/>
    </location>
</feature>
<dbReference type="NCBIfam" id="TIGR00254">
    <property type="entry name" value="GGDEF"/>
    <property type="match status" value="1"/>
</dbReference>
<dbReference type="GO" id="GO:0052621">
    <property type="term" value="F:diguanylate cyclase activity"/>
    <property type="evidence" value="ECO:0007669"/>
    <property type="project" value="UniProtKB-EC"/>
</dbReference>
<proteinExistence type="predicted"/>
<evidence type="ECO:0000256" key="2">
    <source>
        <dbReference type="ARBA" id="ARBA00004665"/>
    </source>
</evidence>
<dbReference type="Gene3D" id="3.30.70.270">
    <property type="match status" value="1"/>
</dbReference>
<comment type="cofactor">
    <cofactor evidence="1">
        <name>Mg(2+)</name>
        <dbReference type="ChEBI" id="CHEBI:18420"/>
    </cofactor>
</comment>
<dbReference type="Pfam" id="PF00990">
    <property type="entry name" value="GGDEF"/>
    <property type="match status" value="1"/>
</dbReference>
<dbReference type="InterPro" id="IPR000160">
    <property type="entry name" value="GGDEF_dom"/>
</dbReference>
<dbReference type="GO" id="GO:0005525">
    <property type="term" value="F:GTP binding"/>
    <property type="evidence" value="ECO:0007669"/>
    <property type="project" value="UniProtKB-KW"/>
</dbReference>
<keyword evidence="4" id="KW-0547">Nucleotide-binding</keyword>
<organism evidence="7 8">
    <name type="scientific">Escherichia coli</name>
    <dbReference type="NCBI Taxonomy" id="562"/>
    <lineage>
        <taxon>Bacteria</taxon>
        <taxon>Pseudomonadati</taxon>
        <taxon>Pseudomonadota</taxon>
        <taxon>Gammaproteobacteria</taxon>
        <taxon>Enterobacterales</taxon>
        <taxon>Enterobacteriaceae</taxon>
        <taxon>Escherichia</taxon>
    </lineage>
</organism>
<evidence type="ECO:0000256" key="5">
    <source>
        <dbReference type="ARBA" id="ARBA00034247"/>
    </source>
</evidence>
<dbReference type="InterPro" id="IPR043128">
    <property type="entry name" value="Rev_trsase/Diguanyl_cyclase"/>
</dbReference>
<sequence>MCDSAGASLTQAAEVAERIRLKLNEKEMLIAKSTTIRISASLGVSSSEETGDYDFEQLQSLADRRLYLAKQAGRNRVCASDNA</sequence>
<dbReference type="GO" id="GO:0043709">
    <property type="term" value="P:cell adhesion involved in single-species biofilm formation"/>
    <property type="evidence" value="ECO:0007669"/>
    <property type="project" value="TreeGrafter"/>
</dbReference>
<protein>
    <recommendedName>
        <fullName evidence="3">diguanylate cyclase</fullName>
        <ecNumber evidence="3">2.7.7.65</ecNumber>
    </recommendedName>
</protein>
<dbReference type="PANTHER" id="PTHR45138">
    <property type="entry name" value="REGULATORY COMPONENTS OF SENSORY TRANSDUCTION SYSTEM"/>
    <property type="match status" value="1"/>
</dbReference>
<comment type="pathway">
    <text evidence="2">Purine metabolism; 3',5'-cyclic di-GMP biosynthesis.</text>
</comment>
<evidence type="ECO:0000313" key="8">
    <source>
        <dbReference type="Proteomes" id="UP000372890"/>
    </source>
</evidence>
<evidence type="ECO:0000259" key="6">
    <source>
        <dbReference type="PROSITE" id="PS50887"/>
    </source>
</evidence>
<dbReference type="InterPro" id="IPR050469">
    <property type="entry name" value="Diguanylate_Cyclase"/>
</dbReference>
<dbReference type="GO" id="GO:0005886">
    <property type="term" value="C:plasma membrane"/>
    <property type="evidence" value="ECO:0007669"/>
    <property type="project" value="TreeGrafter"/>
</dbReference>
<accession>A0A484X2F4</accession>
<dbReference type="InterPro" id="IPR029787">
    <property type="entry name" value="Nucleotide_cyclase"/>
</dbReference>
<dbReference type="Proteomes" id="UP000372890">
    <property type="component" value="Unassembled WGS sequence"/>
</dbReference>
<reference evidence="7 8" key="1">
    <citation type="submission" date="2019-03" db="EMBL/GenBank/DDBJ databases">
        <authorList>
            <consortium name="Pathogen Informatics"/>
        </authorList>
    </citation>
    <scope>NUCLEOTIDE SEQUENCE [LARGE SCALE GENOMIC DNA]</scope>
    <source>
        <strain evidence="7 8">NCTC9001</strain>
    </source>
</reference>
<keyword evidence="7" id="KW-0548">Nucleotidyltransferase</keyword>
<dbReference type="EC" id="2.7.7.65" evidence="3"/>
<dbReference type="SUPFAM" id="SSF55073">
    <property type="entry name" value="Nucleotide cyclase"/>
    <property type="match status" value="1"/>
</dbReference>
<dbReference type="PANTHER" id="PTHR45138:SF16">
    <property type="entry name" value="DIGUANYLATE CYCLASE DGCQ-RELATED"/>
    <property type="match status" value="1"/>
</dbReference>
<evidence type="ECO:0000256" key="1">
    <source>
        <dbReference type="ARBA" id="ARBA00001946"/>
    </source>
</evidence>